<evidence type="ECO:0000256" key="1">
    <source>
        <dbReference type="SAM" id="MobiDB-lite"/>
    </source>
</evidence>
<reference evidence="2" key="1">
    <citation type="submission" date="2023-04" db="EMBL/GenBank/DDBJ databases">
        <title>Aspergillus oryzae NBRC 4228.</title>
        <authorList>
            <person name="Ichikawa N."/>
            <person name="Sato H."/>
            <person name="Tonouchi N."/>
        </authorList>
    </citation>
    <scope>NUCLEOTIDE SEQUENCE</scope>
    <source>
        <strain evidence="2">NBRC 4228</strain>
    </source>
</reference>
<accession>A0AAN4YFZ4</accession>
<name>A0AAN4YFZ4_ASPOZ</name>
<sequence length="144" mass="15300">MSTSTSYVGGQVDLILFWPELILLTIRGPIAGSVPGTLQRRARNARSALAGHFIVPREPTAAEHAPESELRDLTQEWPKRRETGADDTDAGFDVGPDHGVADYPCDVDGVFHFGDGADADNCGYADAAGRAVLESRLDGDYGGA</sequence>
<proteinExistence type="predicted"/>
<evidence type="ECO:0000313" key="2">
    <source>
        <dbReference type="EMBL" id="GMG29804.1"/>
    </source>
</evidence>
<comment type="caution">
    <text evidence="2">The sequence shown here is derived from an EMBL/GenBank/DDBJ whole genome shotgun (WGS) entry which is preliminary data.</text>
</comment>
<feature type="compositionally biased region" description="Basic and acidic residues" evidence="1">
    <location>
        <begin position="60"/>
        <end position="84"/>
    </location>
</feature>
<organism evidence="2 3">
    <name type="scientific">Aspergillus oryzae</name>
    <name type="common">Yellow koji mold</name>
    <dbReference type="NCBI Taxonomy" id="5062"/>
    <lineage>
        <taxon>Eukaryota</taxon>
        <taxon>Fungi</taxon>
        <taxon>Dikarya</taxon>
        <taxon>Ascomycota</taxon>
        <taxon>Pezizomycotina</taxon>
        <taxon>Eurotiomycetes</taxon>
        <taxon>Eurotiomycetidae</taxon>
        <taxon>Eurotiales</taxon>
        <taxon>Aspergillaceae</taxon>
        <taxon>Aspergillus</taxon>
        <taxon>Aspergillus subgen. Circumdati</taxon>
    </lineage>
</organism>
<protein>
    <submittedName>
        <fullName evidence="2">Unnamed protein product</fullName>
    </submittedName>
</protein>
<feature type="region of interest" description="Disordered" evidence="1">
    <location>
        <begin position="56"/>
        <end position="95"/>
    </location>
</feature>
<dbReference type="AlphaFoldDB" id="A0AAN4YFZ4"/>
<dbReference type="EMBL" id="BSYA01000062">
    <property type="protein sequence ID" value="GMG29804.1"/>
    <property type="molecule type" value="Genomic_DNA"/>
</dbReference>
<gene>
    <name evidence="2" type="ORF">Aory04_000600200</name>
</gene>
<dbReference type="Proteomes" id="UP001165205">
    <property type="component" value="Unassembled WGS sequence"/>
</dbReference>
<evidence type="ECO:0000313" key="3">
    <source>
        <dbReference type="Proteomes" id="UP001165205"/>
    </source>
</evidence>